<feature type="compositionally biased region" description="Low complexity" evidence="1">
    <location>
        <begin position="7"/>
        <end position="18"/>
    </location>
</feature>
<sequence length="540" mass="58870">MSTNGLSSSMSSTSTMAADNNTNTSPNSAFVAGSTAPQPDPAPTIVGDGDGDGEGGMMNEKEDGRSYQQQQQQQQQRPSQQTAGYAPAAGSVSGSTDHGPGGDQMSKAEQGGAKPKLQKFKYSFLSPEIAHLRGIAIKIFMGTLVIMITVVWLCLPLYWGSLWKSNKYTDRLTVRVIDRDGSDVGSAVSQSLLAQTDLRYFVTSPAELPTSDAVAHDIVQEGAWAAIVINSGATALLNTARQVGNASYDGRGAIEVFYAQARQETAVNSYLVPYIQAELSAVCNQFNARSVSQYLGANTNNATAISLLATAPATVVNPVWYTMNDLRPYNQPVAQAITLVGLIYMLILSFIITMTNNAVREIIGPFMTTGAYVIYRIAAPLILYLPVSFFFAMINLPFKIHFGAHFTYAGGFFLWWFTLYLGMAAVGLSTEFAITILSPRFVAFFLIPLIIVNVSVASLPHELQPWIYKYGAAMPFYNCGRVVRTIIFDTKDDIGKNLGILLAWVVVNMITLTLATIWFRREAINQHNKEVGENEMDLKE</sequence>
<evidence type="ECO:0000259" key="3">
    <source>
        <dbReference type="Pfam" id="PF12051"/>
    </source>
</evidence>
<dbReference type="InterPro" id="IPR022703">
    <property type="entry name" value="DUF3533"/>
</dbReference>
<evidence type="ECO:0000256" key="1">
    <source>
        <dbReference type="SAM" id="MobiDB-lite"/>
    </source>
</evidence>
<dbReference type="InterPro" id="IPR053001">
    <property type="entry name" value="MNNG_permease-like"/>
</dbReference>
<accession>A0AAW0YW09</accession>
<feature type="domain" description="DUF3533" evidence="3">
    <location>
        <begin position="144"/>
        <end position="510"/>
    </location>
</feature>
<proteinExistence type="predicted"/>
<feature type="transmembrane region" description="Helical" evidence="2">
    <location>
        <begin position="373"/>
        <end position="394"/>
    </location>
</feature>
<name>A0AAW0YW09_9TREE</name>
<feature type="region of interest" description="Disordered" evidence="1">
    <location>
        <begin position="1"/>
        <end position="113"/>
    </location>
</feature>
<dbReference type="GO" id="GO:0016020">
    <property type="term" value="C:membrane"/>
    <property type="evidence" value="ECO:0007669"/>
    <property type="project" value="TreeGrafter"/>
</dbReference>
<comment type="caution">
    <text evidence="4">The sequence shown here is derived from an EMBL/GenBank/DDBJ whole genome shotgun (WGS) entry which is preliminary data.</text>
</comment>
<dbReference type="PANTHER" id="PTHR34814:SF1">
    <property type="entry name" value="NITROSOGUANIDINE RESISTANCE PROTEIN SNG1"/>
    <property type="match status" value="1"/>
</dbReference>
<feature type="compositionally biased region" description="Low complexity" evidence="1">
    <location>
        <begin position="68"/>
        <end position="81"/>
    </location>
</feature>
<dbReference type="KEGG" id="kne:92182495"/>
<feature type="transmembrane region" description="Helical" evidence="2">
    <location>
        <begin position="498"/>
        <end position="519"/>
    </location>
</feature>
<keyword evidence="5" id="KW-1185">Reference proteome</keyword>
<dbReference type="RefSeq" id="XP_066800897.1">
    <property type="nucleotide sequence ID" value="XM_066948329.1"/>
</dbReference>
<dbReference type="AlphaFoldDB" id="A0AAW0YW09"/>
<feature type="compositionally biased region" description="Polar residues" evidence="1">
    <location>
        <begin position="19"/>
        <end position="28"/>
    </location>
</feature>
<dbReference type="Pfam" id="PF12051">
    <property type="entry name" value="DUF3533"/>
    <property type="match status" value="1"/>
</dbReference>
<evidence type="ECO:0000313" key="5">
    <source>
        <dbReference type="Proteomes" id="UP001388673"/>
    </source>
</evidence>
<feature type="transmembrane region" description="Helical" evidence="2">
    <location>
        <begin position="406"/>
        <end position="429"/>
    </location>
</feature>
<evidence type="ECO:0000313" key="4">
    <source>
        <dbReference type="EMBL" id="KAK8847379.1"/>
    </source>
</evidence>
<dbReference type="PANTHER" id="PTHR34814">
    <property type="entry name" value="NITROSOGUANIDINE RESISTANCE PROTEIN SNG1"/>
    <property type="match status" value="1"/>
</dbReference>
<gene>
    <name evidence="4" type="ORF">IAR55_005237</name>
</gene>
<keyword evidence="2" id="KW-0472">Membrane</keyword>
<dbReference type="GeneID" id="92182495"/>
<keyword evidence="2" id="KW-1133">Transmembrane helix</keyword>
<reference evidence="4 5" key="1">
    <citation type="journal article" date="2024" name="bioRxiv">
        <title>Comparative genomics of Cryptococcus and Kwoniella reveals pathogenesis evolution and contrasting karyotype dynamics via intercentromeric recombination or chromosome fusion.</title>
        <authorList>
            <person name="Coelho M.A."/>
            <person name="David-Palma M."/>
            <person name="Shea T."/>
            <person name="Bowers K."/>
            <person name="McGinley-Smith S."/>
            <person name="Mohammad A.W."/>
            <person name="Gnirke A."/>
            <person name="Yurkov A.M."/>
            <person name="Nowrousian M."/>
            <person name="Sun S."/>
            <person name="Cuomo C.A."/>
            <person name="Heitman J."/>
        </authorList>
    </citation>
    <scope>NUCLEOTIDE SEQUENCE [LARGE SCALE GENOMIC DNA]</scope>
    <source>
        <strain evidence="4 5">CBS 13917</strain>
    </source>
</reference>
<feature type="transmembrane region" description="Helical" evidence="2">
    <location>
        <begin position="333"/>
        <end position="352"/>
    </location>
</feature>
<feature type="transmembrane region" description="Helical" evidence="2">
    <location>
        <begin position="139"/>
        <end position="159"/>
    </location>
</feature>
<organism evidence="4 5">
    <name type="scientific">Kwoniella newhampshirensis</name>
    <dbReference type="NCBI Taxonomy" id="1651941"/>
    <lineage>
        <taxon>Eukaryota</taxon>
        <taxon>Fungi</taxon>
        <taxon>Dikarya</taxon>
        <taxon>Basidiomycota</taxon>
        <taxon>Agaricomycotina</taxon>
        <taxon>Tremellomycetes</taxon>
        <taxon>Tremellales</taxon>
        <taxon>Cryptococcaceae</taxon>
        <taxon>Kwoniella</taxon>
    </lineage>
</organism>
<keyword evidence="2" id="KW-0812">Transmembrane</keyword>
<feature type="transmembrane region" description="Helical" evidence="2">
    <location>
        <begin position="441"/>
        <end position="459"/>
    </location>
</feature>
<protein>
    <recommendedName>
        <fullName evidence="3">DUF3533 domain-containing protein</fullName>
    </recommendedName>
</protein>
<dbReference type="EMBL" id="JBCAWK010000010">
    <property type="protein sequence ID" value="KAK8847379.1"/>
    <property type="molecule type" value="Genomic_DNA"/>
</dbReference>
<dbReference type="Proteomes" id="UP001388673">
    <property type="component" value="Unassembled WGS sequence"/>
</dbReference>
<evidence type="ECO:0000256" key="2">
    <source>
        <dbReference type="SAM" id="Phobius"/>
    </source>
</evidence>